<dbReference type="EMBL" id="ML208268">
    <property type="protein sequence ID" value="TFK74412.1"/>
    <property type="molecule type" value="Genomic_DNA"/>
</dbReference>
<gene>
    <name evidence="1" type="ORF">BDN72DRAFT_955751</name>
</gene>
<organism evidence="1 2">
    <name type="scientific">Pluteus cervinus</name>
    <dbReference type="NCBI Taxonomy" id="181527"/>
    <lineage>
        <taxon>Eukaryota</taxon>
        <taxon>Fungi</taxon>
        <taxon>Dikarya</taxon>
        <taxon>Basidiomycota</taxon>
        <taxon>Agaricomycotina</taxon>
        <taxon>Agaricomycetes</taxon>
        <taxon>Agaricomycetidae</taxon>
        <taxon>Agaricales</taxon>
        <taxon>Pluteineae</taxon>
        <taxon>Pluteaceae</taxon>
        <taxon>Pluteus</taxon>
    </lineage>
</organism>
<reference evidence="1 2" key="1">
    <citation type="journal article" date="2019" name="Nat. Ecol. Evol.">
        <title>Megaphylogeny resolves global patterns of mushroom evolution.</title>
        <authorList>
            <person name="Varga T."/>
            <person name="Krizsan K."/>
            <person name="Foldi C."/>
            <person name="Dima B."/>
            <person name="Sanchez-Garcia M."/>
            <person name="Sanchez-Ramirez S."/>
            <person name="Szollosi G.J."/>
            <person name="Szarkandi J.G."/>
            <person name="Papp V."/>
            <person name="Albert L."/>
            <person name="Andreopoulos W."/>
            <person name="Angelini C."/>
            <person name="Antonin V."/>
            <person name="Barry K.W."/>
            <person name="Bougher N.L."/>
            <person name="Buchanan P."/>
            <person name="Buyck B."/>
            <person name="Bense V."/>
            <person name="Catcheside P."/>
            <person name="Chovatia M."/>
            <person name="Cooper J."/>
            <person name="Damon W."/>
            <person name="Desjardin D."/>
            <person name="Finy P."/>
            <person name="Geml J."/>
            <person name="Haridas S."/>
            <person name="Hughes K."/>
            <person name="Justo A."/>
            <person name="Karasinski D."/>
            <person name="Kautmanova I."/>
            <person name="Kiss B."/>
            <person name="Kocsube S."/>
            <person name="Kotiranta H."/>
            <person name="LaButti K.M."/>
            <person name="Lechner B.E."/>
            <person name="Liimatainen K."/>
            <person name="Lipzen A."/>
            <person name="Lukacs Z."/>
            <person name="Mihaltcheva S."/>
            <person name="Morgado L.N."/>
            <person name="Niskanen T."/>
            <person name="Noordeloos M.E."/>
            <person name="Ohm R.A."/>
            <person name="Ortiz-Santana B."/>
            <person name="Ovrebo C."/>
            <person name="Racz N."/>
            <person name="Riley R."/>
            <person name="Savchenko A."/>
            <person name="Shiryaev A."/>
            <person name="Soop K."/>
            <person name="Spirin V."/>
            <person name="Szebenyi C."/>
            <person name="Tomsovsky M."/>
            <person name="Tulloss R.E."/>
            <person name="Uehling J."/>
            <person name="Grigoriev I.V."/>
            <person name="Vagvolgyi C."/>
            <person name="Papp T."/>
            <person name="Martin F.M."/>
            <person name="Miettinen O."/>
            <person name="Hibbett D.S."/>
            <person name="Nagy L.G."/>
        </authorList>
    </citation>
    <scope>NUCLEOTIDE SEQUENCE [LARGE SCALE GENOMIC DNA]</scope>
    <source>
        <strain evidence="1 2">NL-1719</strain>
    </source>
</reference>
<accession>A0ACD3B9U0</accession>
<dbReference type="Proteomes" id="UP000308600">
    <property type="component" value="Unassembled WGS sequence"/>
</dbReference>
<evidence type="ECO:0000313" key="2">
    <source>
        <dbReference type="Proteomes" id="UP000308600"/>
    </source>
</evidence>
<evidence type="ECO:0000313" key="1">
    <source>
        <dbReference type="EMBL" id="TFK74412.1"/>
    </source>
</evidence>
<proteinExistence type="predicted"/>
<sequence length="590" mass="64640">MTSEILGEPSTPPSPLASPPTSSITTNATTTTICSLCTLNPSKYTCPKCSIKTCSLLCSNSHKSSGKGCTGKRDKTKYVAMNEYGWGVMMDDFVYLEEIGRKVGEWGKEIVKGGFGSRGGGGGGGVRGGVRGRGMGMNARGRGRGATVVGRGRGTGRVVFDHTGRPRGGTSLQTRSKRDILKFQLENLDIDLDLLPMGMERRKHNQSMWDYKTRTARLTIEFKFHPSSSTTSTAEKPYTLLTHKNESTLPLVSLIKTHVRTQSKKKNTPVPEWVKSLVLLDDESTNNSSEEEPPFQCVMKAPIDPTSLLVQHRIRQNTTKPPSYLTSNPNASKFPFVLPPHLRQEGPPPPPTPLISKPKLSQSQIEAERHWYLLSPTQPLISALKYTGFVEYPTIEVWEEFSGFVVEPQLSGGTLRKTRKVGGGVYLEGDDEGGRERKRRKVDVDVNEGRKVVEGLLGGYGSEDGEMEMEEGEVPVAVPETKENGLSLLGGYGASDDDGDEDEDEERQSPSTPVLEDSEDEGPEMDPAAVLEVLKRIRGIEGGKEGEEDDGSWLKDAYVPGYGHHDSEEEEVDWGDSLEDEEGEGMDEDG</sequence>
<name>A0ACD3B9U0_9AGAR</name>
<keyword evidence="2" id="KW-1185">Reference proteome</keyword>
<protein>
    <submittedName>
        <fullName evidence="1">Uncharacterized protein</fullName>
    </submittedName>
</protein>